<feature type="compositionally biased region" description="Polar residues" evidence="1">
    <location>
        <begin position="18"/>
        <end position="28"/>
    </location>
</feature>
<dbReference type="OrthoDB" id="2687876at2759"/>
<reference evidence="2" key="1">
    <citation type="submission" date="2009-08" db="EMBL/GenBank/DDBJ databases">
        <title>Annotation of Salpingoeca rosetta.</title>
        <authorList>
            <consortium name="The Broad Institute Genome Sequencing Platform"/>
            <person name="Russ C."/>
            <person name="Cuomo C."/>
            <person name="Burger G."/>
            <person name="Gray M.W."/>
            <person name="Holland P.W.H."/>
            <person name="King N."/>
            <person name="Lang F.B.F."/>
            <person name="Roger A.J."/>
            <person name="Ruiz-Trillo I."/>
            <person name="Young S.K."/>
            <person name="Zeng Q."/>
            <person name="Gargeya S."/>
            <person name="Alvarado L."/>
            <person name="Berlin A."/>
            <person name="Chapman S.B."/>
            <person name="Chen Z."/>
            <person name="Freedman E."/>
            <person name="Gellesch M."/>
            <person name="Goldberg J."/>
            <person name="Griggs A."/>
            <person name="Gujja S."/>
            <person name="Heilman E."/>
            <person name="Heiman D."/>
            <person name="Howarth C."/>
            <person name="Mehta T."/>
            <person name="Neiman D."/>
            <person name="Pearson M."/>
            <person name="Roberts A."/>
            <person name="Saif S."/>
            <person name="Shea T."/>
            <person name="Shenoy N."/>
            <person name="Sisk P."/>
            <person name="Stolte C."/>
            <person name="Sykes S."/>
            <person name="White J."/>
            <person name="Yandava C."/>
            <person name="Haas B."/>
            <person name="Nusbaum C."/>
            <person name="Birren B."/>
        </authorList>
    </citation>
    <scope>NUCLEOTIDE SEQUENCE [LARGE SCALE GENOMIC DNA]</scope>
    <source>
        <strain evidence="2">ATCC 50818</strain>
    </source>
</reference>
<feature type="region of interest" description="Disordered" evidence="1">
    <location>
        <begin position="449"/>
        <end position="502"/>
    </location>
</feature>
<dbReference type="InParanoid" id="F2UPG8"/>
<feature type="region of interest" description="Disordered" evidence="1">
    <location>
        <begin position="1"/>
        <end position="33"/>
    </location>
</feature>
<feature type="compositionally biased region" description="Low complexity" evidence="1">
    <location>
        <begin position="1"/>
        <end position="12"/>
    </location>
</feature>
<organism evidence="3">
    <name type="scientific">Salpingoeca rosetta (strain ATCC 50818 / BSB-021)</name>
    <dbReference type="NCBI Taxonomy" id="946362"/>
    <lineage>
        <taxon>Eukaryota</taxon>
        <taxon>Choanoflagellata</taxon>
        <taxon>Craspedida</taxon>
        <taxon>Salpingoecidae</taxon>
        <taxon>Salpingoeca</taxon>
    </lineage>
</organism>
<dbReference type="InterPro" id="IPR011009">
    <property type="entry name" value="Kinase-like_dom_sf"/>
</dbReference>
<keyword evidence="3" id="KW-1185">Reference proteome</keyword>
<feature type="compositionally biased region" description="Acidic residues" evidence="1">
    <location>
        <begin position="453"/>
        <end position="469"/>
    </location>
</feature>
<evidence type="ECO:0000313" key="2">
    <source>
        <dbReference type="EMBL" id="EGD79523.1"/>
    </source>
</evidence>
<feature type="compositionally biased region" description="Acidic residues" evidence="1">
    <location>
        <begin position="485"/>
        <end position="497"/>
    </location>
</feature>
<evidence type="ECO:0000256" key="1">
    <source>
        <dbReference type="SAM" id="MobiDB-lite"/>
    </source>
</evidence>
<dbReference type="SUPFAM" id="SSF56112">
    <property type="entry name" value="Protein kinase-like (PK-like)"/>
    <property type="match status" value="1"/>
</dbReference>
<dbReference type="GeneID" id="16069546"/>
<dbReference type="AlphaFoldDB" id="F2UPG8"/>
<dbReference type="EMBL" id="GL832986">
    <property type="protein sequence ID" value="EGD79523.1"/>
    <property type="molecule type" value="Genomic_DNA"/>
</dbReference>
<protein>
    <submittedName>
        <fullName evidence="2">Uncharacterized protein</fullName>
    </submittedName>
</protein>
<name>F2UPG8_SALR5</name>
<dbReference type="KEGG" id="sre:PTSG_10093"/>
<accession>F2UPG8</accession>
<evidence type="ECO:0000313" key="3">
    <source>
        <dbReference type="Proteomes" id="UP000007799"/>
    </source>
</evidence>
<dbReference type="Proteomes" id="UP000007799">
    <property type="component" value="Unassembled WGS sequence"/>
</dbReference>
<gene>
    <name evidence="2" type="ORF">PTSG_10093</name>
</gene>
<sequence>MATSTTTIASSARGSPAPSLQQGEQEQGQDMPRTLSRAETDVLRRCLAFLGFRLLIIEATRNALTRDEKRALASKESAVSLEDVIRDASESDEAFAARYPEGVNFKWVDLQQQFKRIPYRVHEVAEMLPDDLKRKLEAAISSFDEATVEAALRRVGAMCAAPTIDSNLKQQRADLWRPLAPSEVGKIARSLATPRSQASTSSARSWSRKSATMAEKRTIVMNDRMFGEVDARVFRATKRIKDELTASVASCTKTLPKLNLKYESLFLMEFSHYLQRYCGQREWTRTLHFFTQAPFKDNPAYAVDLCVTNGSGDPYVFNLIFEFKSSGLPLDEVEAMAQLDEYASHATKALPRRAVGLPFPFGITVTGDTVNVFAYVLTRDHQDLEKIYRIPLLKDAEIEIMPAILDVLLSKERIAYFQALSRHMDGKSSDNASDTSDAGDATHQLALLHLGDGDGDGAGDGDGDGDTSDAGDATHQLALLHLGDGDGDGAGDGDGDGDGGSGGADAYACPPLYGVARKDWPCEESALAEHRLFVTRFYAPQPNVRIFNSRVLKEVPERDADNILNAWEIAHPSLNVVRVGPMPQGQCVLDAPYLGKTWVDQRPTRIEQIDEPVEQLLRLLRKGLCHTDTRCENLTIGPGGRCSFIDFDMTQDLGTDLPSDLVTDYLERPARVFVHGSFGKREEGDDFESLMFSWARARFTGASMFSGREFAQQVFCARERVVELLTKERGRLLAEGADDAIVHRVDAAIHRCERATLFA</sequence>
<dbReference type="RefSeq" id="XP_004989004.1">
    <property type="nucleotide sequence ID" value="XM_004988947.1"/>
</dbReference>
<proteinExistence type="predicted"/>
<feature type="region of interest" description="Disordered" evidence="1">
    <location>
        <begin position="190"/>
        <end position="210"/>
    </location>
</feature>
<feature type="compositionally biased region" description="Low complexity" evidence="1">
    <location>
        <begin position="192"/>
        <end position="210"/>
    </location>
</feature>